<feature type="compositionally biased region" description="Basic and acidic residues" evidence="3">
    <location>
        <begin position="130"/>
        <end position="143"/>
    </location>
</feature>
<dbReference type="AlphaFoldDB" id="A0A1Y2HHI8"/>
<feature type="region of interest" description="Disordered" evidence="3">
    <location>
        <begin position="554"/>
        <end position="661"/>
    </location>
</feature>
<dbReference type="Gene3D" id="3.30.70.330">
    <property type="match status" value="2"/>
</dbReference>
<feature type="region of interest" description="Disordered" evidence="3">
    <location>
        <begin position="513"/>
        <end position="541"/>
    </location>
</feature>
<accession>A0A1Y2HHI8</accession>
<dbReference type="OrthoDB" id="439808at2759"/>
<evidence type="ECO:0000313" key="5">
    <source>
        <dbReference type="EMBL" id="ORZ32542.1"/>
    </source>
</evidence>
<dbReference type="PANTHER" id="PTHR23189">
    <property type="entry name" value="RNA RECOGNITION MOTIF-CONTAINING"/>
    <property type="match status" value="1"/>
</dbReference>
<keyword evidence="1 2" id="KW-0694">RNA-binding</keyword>
<feature type="compositionally biased region" description="Basic and acidic residues" evidence="3">
    <location>
        <begin position="373"/>
        <end position="382"/>
    </location>
</feature>
<dbReference type="Proteomes" id="UP000193411">
    <property type="component" value="Unassembled WGS sequence"/>
</dbReference>
<feature type="compositionally biased region" description="Polar residues" evidence="3">
    <location>
        <begin position="1"/>
        <end position="27"/>
    </location>
</feature>
<feature type="region of interest" description="Disordered" evidence="3">
    <location>
        <begin position="322"/>
        <end position="431"/>
    </location>
</feature>
<evidence type="ECO:0000313" key="6">
    <source>
        <dbReference type="Proteomes" id="UP000193411"/>
    </source>
</evidence>
<dbReference type="Pfam" id="PF00076">
    <property type="entry name" value="RRM_1"/>
    <property type="match status" value="1"/>
</dbReference>
<dbReference type="SUPFAM" id="SSF54928">
    <property type="entry name" value="RNA-binding domain, RBD"/>
    <property type="match status" value="1"/>
</dbReference>
<dbReference type="EMBL" id="MCFL01000045">
    <property type="protein sequence ID" value="ORZ32542.1"/>
    <property type="molecule type" value="Genomic_DNA"/>
</dbReference>
<evidence type="ECO:0000259" key="4">
    <source>
        <dbReference type="PROSITE" id="PS50102"/>
    </source>
</evidence>
<dbReference type="InterPro" id="IPR035979">
    <property type="entry name" value="RBD_domain_sf"/>
</dbReference>
<sequence length="661" mass="72926">MSYSPYEPHQSSPFRNGASSNMSNVPSAGSYGNPGFNGARPLEHPPHRSPAYGGHGGSSGRSSDRDSRGYGRDRDRDRDMDREREGDRERDRERERDHYRDSGRGGYGSRGGGRYREEGFRGRGGPPSGRNEEQFIHERHQRERPSRTLFVRNIDFGCPDRELEERFSAFGPLRDFFSMLARRGIAFITYYDLRDAQRAKEEINGTMFAGREIDVHYSLPREDVTPETKCDGSKNQGTLFVVFEDQRTAERVSDDEFANYCRQFGDISNIDRLRGHPAQRFVEFFDSRACVEAQRAIDRSNYQGSTMVAQFSWDKATKEAIIAGGTHKDRNSRFRGGRSRSRSPPGRFRRDDAPSRGGGRRRSRSPPPSRGSRHADSPDRNRHSPPSRGVPSAEEVQRMLLASTSGHGPNAAPSAQFQMPPSAHNQLAGLTGLGTPLPGSAPAFAAYGNPALAAMHPAYAQAQPQQQQQQQQMPMAGINPQWYPLLGLGHQPQSDSTLQLQSLLSVLNNAHQQQASPMVSGPAAATSQAQAPPTSAAPQAQQNVAAAHLLSQVMQGMHSQQPSQHSSATASPALPTLAIPGMPQQPQQQQQPSNAGQNQVLQELLARYSMPQPSQPPPTQSQFQQQQPVNAPTQDRQQPQQQPSSSPPVDPRFRGLAPPKQ</sequence>
<dbReference type="InterPro" id="IPR012677">
    <property type="entry name" value="Nucleotide-bd_a/b_plait_sf"/>
</dbReference>
<dbReference type="GO" id="GO:0003723">
    <property type="term" value="F:RNA binding"/>
    <property type="evidence" value="ECO:0007669"/>
    <property type="project" value="UniProtKB-UniRule"/>
</dbReference>
<evidence type="ECO:0000256" key="1">
    <source>
        <dbReference type="ARBA" id="ARBA00022884"/>
    </source>
</evidence>
<comment type="caution">
    <text evidence="5">The sequence shown here is derived from an EMBL/GenBank/DDBJ whole genome shotgun (WGS) entry which is preliminary data.</text>
</comment>
<proteinExistence type="predicted"/>
<reference evidence="5 6" key="1">
    <citation type="submission" date="2016-07" db="EMBL/GenBank/DDBJ databases">
        <title>Pervasive Adenine N6-methylation of Active Genes in Fungi.</title>
        <authorList>
            <consortium name="DOE Joint Genome Institute"/>
            <person name="Mondo S.J."/>
            <person name="Dannebaum R.O."/>
            <person name="Kuo R.C."/>
            <person name="Labutti K."/>
            <person name="Haridas S."/>
            <person name="Kuo A."/>
            <person name="Salamov A."/>
            <person name="Ahrendt S.R."/>
            <person name="Lipzen A."/>
            <person name="Sullivan W."/>
            <person name="Andreopoulos W.B."/>
            <person name="Clum A."/>
            <person name="Lindquist E."/>
            <person name="Daum C."/>
            <person name="Ramamoorthy G.K."/>
            <person name="Gryganskyi A."/>
            <person name="Culley D."/>
            <person name="Magnuson J.K."/>
            <person name="James T.Y."/>
            <person name="O'Malley M.A."/>
            <person name="Stajich J.E."/>
            <person name="Spatafora J.W."/>
            <person name="Visel A."/>
            <person name="Grigoriev I.V."/>
        </authorList>
    </citation>
    <scope>NUCLEOTIDE SEQUENCE [LARGE SCALE GENOMIC DNA]</scope>
    <source>
        <strain evidence="5 6">PL171</strain>
    </source>
</reference>
<dbReference type="InterPro" id="IPR000504">
    <property type="entry name" value="RRM_dom"/>
</dbReference>
<feature type="compositionally biased region" description="Basic and acidic residues" evidence="3">
    <location>
        <begin position="62"/>
        <end position="103"/>
    </location>
</feature>
<protein>
    <recommendedName>
        <fullName evidence="4">RRM domain-containing protein</fullName>
    </recommendedName>
</protein>
<gene>
    <name evidence="5" type="ORF">BCR44DRAFT_54178</name>
</gene>
<feature type="compositionally biased region" description="Polar residues" evidence="3">
    <location>
        <begin position="554"/>
        <end position="570"/>
    </location>
</feature>
<evidence type="ECO:0000256" key="2">
    <source>
        <dbReference type="PROSITE-ProRule" id="PRU00176"/>
    </source>
</evidence>
<dbReference type="PROSITE" id="PS50102">
    <property type="entry name" value="RRM"/>
    <property type="match status" value="1"/>
</dbReference>
<feature type="compositionally biased region" description="Polar residues" evidence="3">
    <location>
        <begin position="402"/>
        <end position="425"/>
    </location>
</feature>
<keyword evidence="6" id="KW-1185">Reference proteome</keyword>
<feature type="region of interest" description="Disordered" evidence="3">
    <location>
        <begin position="1"/>
        <end position="143"/>
    </location>
</feature>
<feature type="compositionally biased region" description="Low complexity" evidence="3">
    <location>
        <begin position="522"/>
        <end position="541"/>
    </location>
</feature>
<organism evidence="5 6">
    <name type="scientific">Catenaria anguillulae PL171</name>
    <dbReference type="NCBI Taxonomy" id="765915"/>
    <lineage>
        <taxon>Eukaryota</taxon>
        <taxon>Fungi</taxon>
        <taxon>Fungi incertae sedis</taxon>
        <taxon>Blastocladiomycota</taxon>
        <taxon>Blastocladiomycetes</taxon>
        <taxon>Blastocladiales</taxon>
        <taxon>Catenariaceae</taxon>
        <taxon>Catenaria</taxon>
    </lineage>
</organism>
<evidence type="ECO:0000256" key="3">
    <source>
        <dbReference type="SAM" id="MobiDB-lite"/>
    </source>
</evidence>
<feature type="domain" description="RRM" evidence="4">
    <location>
        <begin position="147"/>
        <end position="220"/>
    </location>
</feature>
<dbReference type="SMART" id="SM00360">
    <property type="entry name" value="RRM"/>
    <property type="match status" value="2"/>
</dbReference>
<name>A0A1Y2HHI8_9FUNG</name>